<sequence length="1159" mass="119266">MSRATMDFKIDSLRLGVLLTILTALVPSAMAEKPIAHSWPQQSPASHTALGISSALNAEPARTLSETAVWMVEPDQQYAWLGWQVATAGDVNGDGFSDVLVSGRFHDEGFTDHGEVWLFHGSAAGLSSTPDWIATSVAGDRFGCSIGTAGDVNADGYDDVVIGAYNYTNGEYHEGAAYLYLGSASGLEPTPAWSDESNQVSSVYGVSVGTAGDIDGDGYDDVLVGASIYDNGQTNEGRVYLYSGGPSGLSVAPTWIGEPDVDNAGFGYSVSTAGDVNADGYPDVIIGARYVSNPEHFEGRVYLYLGSAAGLATTPAWTYESNEAEASLGQTVGPAGDVNGDGYADVIVAAPSHSEGALYAGKAYVFLGNTTGLSSTPVFTTTGSSDYEVLGISVGTAGDLNGDGYADIFIGAPLESGEGHVDVYTGNPTGVGPDPTWILDVDSPGSGFGVKASTAGDVDGNGFSDLIVGAYRWTSPETEEGAAFLFSGGGDPPALTAAWTGEGDQASQGYGKPAPAGDVNGDGYSDFLIASAFYDHDEALAGKVELYLGSPAGSEAVPGWITYGDQFAAFYGTDCEGAGDVNGDGYSDVIVGAQGYDNGETTEGKVYLYHGSSTGPTTTPDWTAEGNLESAYFGTSVASAGDVNGDGFGDVIIGAQNYDNGQAGEGAAFVYRGSASGLGGEPHWFAESDQIDASLGFSVSSAGDVNGDGFSDVIVGIHNWDEGVTADIGAAWVYHGSPTGLSTTPDWQAIGTYPGGRFGSPVASAGDINGDGYGDVAVGARFWGTGVVGSVSIFYGSASGLDPNPGDFFFGSVAGELLHQTSSAGDVNGDGFGDVLFGGEGASFGAPDQGVAIVLLGSSGGLEFPPTWSLAGPQNSRLGAALSTAGDVNGDGFDEILVGAPGFDGGLGDEGAVFLYLGNDQTGSNAALALAPRQVGVGGDPIDLLGRSDAEDRVRLMLRGRTPAGRAQVRLEWGIEELGVPYGPITELGPWQNTGVPVVGEGSATTLDELATGLMADTLYRWRVRVACSSPYFPHSPWMSLSPTTPTRAQFRTGSGLENVTDWNPDGEGAGRLRIHPNPMRGSTTIAFELEETTTLDLSVYDVAGRRVKTVTNGEYQPGNHTIDWDTSDDSNIPLAAGLYFVRIEGARKGGSACVIIME</sequence>
<dbReference type="PANTHER" id="PTHR23220">
    <property type="entry name" value="INTEGRIN ALPHA"/>
    <property type="match status" value="1"/>
</dbReference>
<gene>
    <name evidence="5" type="ORF">ACFL6M_01460</name>
</gene>
<comment type="caution">
    <text evidence="5">The sequence shown here is derived from an EMBL/GenBank/DDBJ whole genome shotgun (WGS) entry which is preliminary data.</text>
</comment>
<name>A0ABV6YIT6_UNCEI</name>
<dbReference type="Gene3D" id="2.130.10.130">
    <property type="entry name" value="Integrin alpha, N-terminal"/>
    <property type="match status" value="6"/>
</dbReference>
<feature type="domain" description="FlgD/Vpr Ig-like" evidence="4">
    <location>
        <begin position="1082"/>
        <end position="1148"/>
    </location>
</feature>
<dbReference type="Pfam" id="PF13517">
    <property type="entry name" value="FG-GAP_3"/>
    <property type="match status" value="1"/>
</dbReference>
<dbReference type="InterPro" id="IPR025965">
    <property type="entry name" value="FlgD/Vpr_Ig-like"/>
</dbReference>
<dbReference type="InterPro" id="IPR026444">
    <property type="entry name" value="Secre_tail"/>
</dbReference>
<dbReference type="InterPro" id="IPR013517">
    <property type="entry name" value="FG-GAP"/>
</dbReference>
<dbReference type="SUPFAM" id="SSF69318">
    <property type="entry name" value="Integrin alpha N-terminal domain"/>
    <property type="match status" value="6"/>
</dbReference>
<evidence type="ECO:0000313" key="5">
    <source>
        <dbReference type="EMBL" id="MFC1572242.1"/>
    </source>
</evidence>
<dbReference type="Pfam" id="PF13860">
    <property type="entry name" value="FlgD_ig"/>
    <property type="match status" value="1"/>
</dbReference>
<dbReference type="SMART" id="SM00191">
    <property type="entry name" value="Int_alpha"/>
    <property type="match status" value="13"/>
</dbReference>
<keyword evidence="1" id="KW-0732">Signal</keyword>
<dbReference type="PROSITE" id="PS51470">
    <property type="entry name" value="FG_GAP"/>
    <property type="match status" value="12"/>
</dbReference>
<proteinExistence type="predicted"/>
<evidence type="ECO:0000256" key="2">
    <source>
        <dbReference type="ARBA" id="ARBA00022737"/>
    </source>
</evidence>
<reference evidence="5 6" key="1">
    <citation type="submission" date="2024-09" db="EMBL/GenBank/DDBJ databases">
        <authorList>
            <person name="D'Angelo T."/>
        </authorList>
    </citation>
    <scope>NUCLEOTIDE SEQUENCE [LARGE SCALE GENOMIC DNA]</scope>
    <source>
        <strain evidence="5">SAG AM-320-E07</strain>
    </source>
</reference>
<evidence type="ECO:0000313" key="6">
    <source>
        <dbReference type="Proteomes" id="UP001593833"/>
    </source>
</evidence>
<keyword evidence="6" id="KW-1185">Reference proteome</keyword>
<dbReference type="NCBIfam" id="TIGR04183">
    <property type="entry name" value="Por_Secre_tail"/>
    <property type="match status" value="1"/>
</dbReference>
<dbReference type="EMBL" id="JBHPKH010000008">
    <property type="protein sequence ID" value="MFC1572242.1"/>
    <property type="molecule type" value="Genomic_DNA"/>
</dbReference>
<organism evidence="5 6">
    <name type="scientific">Eiseniibacteriota bacterium</name>
    <dbReference type="NCBI Taxonomy" id="2212470"/>
    <lineage>
        <taxon>Bacteria</taxon>
        <taxon>Candidatus Eiseniibacteriota</taxon>
    </lineage>
</organism>
<dbReference type="Proteomes" id="UP001593833">
    <property type="component" value="Unassembled WGS sequence"/>
</dbReference>
<keyword evidence="2" id="KW-0677">Repeat</keyword>
<evidence type="ECO:0000256" key="1">
    <source>
        <dbReference type="ARBA" id="ARBA00022729"/>
    </source>
</evidence>
<accession>A0ABV6YIT6</accession>
<keyword evidence="3" id="KW-0325">Glycoprotein</keyword>
<evidence type="ECO:0000256" key="3">
    <source>
        <dbReference type="ARBA" id="ARBA00023180"/>
    </source>
</evidence>
<dbReference type="PRINTS" id="PR01185">
    <property type="entry name" value="INTEGRINA"/>
</dbReference>
<evidence type="ECO:0000259" key="4">
    <source>
        <dbReference type="Pfam" id="PF13860"/>
    </source>
</evidence>
<dbReference type="Gene3D" id="2.60.40.4070">
    <property type="match status" value="1"/>
</dbReference>
<dbReference type="InterPro" id="IPR028994">
    <property type="entry name" value="Integrin_alpha_N"/>
</dbReference>
<dbReference type="PANTHER" id="PTHR23220:SF122">
    <property type="entry name" value="INTEGRIN ALPHA-PS1"/>
    <property type="match status" value="1"/>
</dbReference>
<dbReference type="Pfam" id="PF01839">
    <property type="entry name" value="FG-GAP"/>
    <property type="match status" value="10"/>
</dbReference>
<dbReference type="InterPro" id="IPR013519">
    <property type="entry name" value="Int_alpha_beta-p"/>
</dbReference>
<protein>
    <submittedName>
        <fullName evidence="5">FG-GAP-like repeat-containing protein</fullName>
    </submittedName>
</protein>
<dbReference type="InterPro" id="IPR000413">
    <property type="entry name" value="Integrin_alpha"/>
</dbReference>